<dbReference type="EMBL" id="GDKF01003201">
    <property type="protein sequence ID" value="JAT75421.1"/>
    <property type="molecule type" value="Transcribed_RNA"/>
</dbReference>
<protein>
    <recommendedName>
        <fullName evidence="3">J domain-containing protein</fullName>
    </recommendedName>
</protein>
<accession>A0A1D2A8M4</accession>
<dbReference type="InterPro" id="IPR035979">
    <property type="entry name" value="RBD_domain_sf"/>
</dbReference>
<organism evidence="4">
    <name type="scientific">Auxenochlorella protothecoides</name>
    <name type="common">Green microalga</name>
    <name type="synonym">Chlorella protothecoides</name>
    <dbReference type="NCBI Taxonomy" id="3075"/>
    <lineage>
        <taxon>Eukaryota</taxon>
        <taxon>Viridiplantae</taxon>
        <taxon>Chlorophyta</taxon>
        <taxon>core chlorophytes</taxon>
        <taxon>Trebouxiophyceae</taxon>
        <taxon>Chlorellales</taxon>
        <taxon>Chlorellaceae</taxon>
        <taxon>Auxenochlorella</taxon>
    </lineage>
</organism>
<keyword evidence="1" id="KW-0175">Coiled coil</keyword>
<evidence type="ECO:0000259" key="3">
    <source>
        <dbReference type="PROSITE" id="PS50076"/>
    </source>
</evidence>
<feature type="coiled-coil region" evidence="1">
    <location>
        <begin position="106"/>
        <end position="133"/>
    </location>
</feature>
<dbReference type="InterPro" id="IPR012677">
    <property type="entry name" value="Nucleotide-bd_a/b_plait_sf"/>
</dbReference>
<dbReference type="PANTHER" id="PTHR45098:SF1">
    <property type="entry name" value="DNAJ DOMAIN CONTAINING PROTEIN, EXPRESSED"/>
    <property type="match status" value="1"/>
</dbReference>
<dbReference type="PROSITE" id="PS50076">
    <property type="entry name" value="DNAJ_2"/>
    <property type="match status" value="1"/>
</dbReference>
<evidence type="ECO:0000256" key="1">
    <source>
        <dbReference type="SAM" id="Coils"/>
    </source>
</evidence>
<dbReference type="Gene3D" id="3.30.70.330">
    <property type="match status" value="1"/>
</dbReference>
<dbReference type="InterPro" id="IPR036869">
    <property type="entry name" value="J_dom_sf"/>
</dbReference>
<dbReference type="PANTHER" id="PTHR45098">
    <property type="entry name" value="DNAJ DOMAIN CONTAINING PROTEIN, EXPRESSED"/>
    <property type="match status" value="1"/>
</dbReference>
<dbReference type="CDD" id="cd06257">
    <property type="entry name" value="DnaJ"/>
    <property type="match status" value="1"/>
</dbReference>
<dbReference type="Pfam" id="PF00226">
    <property type="entry name" value="DnaJ"/>
    <property type="match status" value="1"/>
</dbReference>
<proteinExistence type="predicted"/>
<evidence type="ECO:0000256" key="2">
    <source>
        <dbReference type="SAM" id="MobiDB-lite"/>
    </source>
</evidence>
<gene>
    <name evidence="4" type="ORF">g.57164</name>
</gene>
<feature type="region of interest" description="Disordered" evidence="2">
    <location>
        <begin position="254"/>
        <end position="294"/>
    </location>
</feature>
<dbReference type="SMART" id="SM00271">
    <property type="entry name" value="DnaJ"/>
    <property type="match status" value="1"/>
</dbReference>
<dbReference type="GO" id="GO:0003676">
    <property type="term" value="F:nucleic acid binding"/>
    <property type="evidence" value="ECO:0007669"/>
    <property type="project" value="InterPro"/>
</dbReference>
<feature type="domain" description="J" evidence="3">
    <location>
        <begin position="4"/>
        <end position="71"/>
    </location>
</feature>
<dbReference type="PRINTS" id="PR00625">
    <property type="entry name" value="JDOMAIN"/>
</dbReference>
<name>A0A1D2A8M4_AUXPR</name>
<dbReference type="Gene3D" id="1.10.287.110">
    <property type="entry name" value="DnaJ domain"/>
    <property type="match status" value="1"/>
</dbReference>
<dbReference type="InterPro" id="IPR001623">
    <property type="entry name" value="DnaJ_domain"/>
</dbReference>
<dbReference type="SUPFAM" id="SSF54928">
    <property type="entry name" value="RNA-binding domain, RBD"/>
    <property type="match status" value="1"/>
</dbReference>
<reference evidence="4" key="1">
    <citation type="submission" date="2015-08" db="EMBL/GenBank/DDBJ databases">
        <authorList>
            <person name="Babu N.S."/>
            <person name="Beckwith C.J."/>
            <person name="Beseler K.G."/>
            <person name="Brison A."/>
            <person name="Carone J.V."/>
            <person name="Caskin T.P."/>
            <person name="Diamond M."/>
            <person name="Durham M.E."/>
            <person name="Foxe J.M."/>
            <person name="Go M."/>
            <person name="Henderson B.A."/>
            <person name="Jones I.B."/>
            <person name="McGettigan J.A."/>
            <person name="Micheletti S.J."/>
            <person name="Nasrallah M.E."/>
            <person name="Ortiz D."/>
            <person name="Piller C.R."/>
            <person name="Privatt S.R."/>
            <person name="Schneider S.L."/>
            <person name="Sharp S."/>
            <person name="Smith T.C."/>
            <person name="Stanton J.D."/>
            <person name="Ullery H.E."/>
            <person name="Wilson R.J."/>
            <person name="Serrano M.G."/>
            <person name="Buck G."/>
            <person name="Lee V."/>
            <person name="Wang Y."/>
            <person name="Carvalho R."/>
            <person name="Voegtly L."/>
            <person name="Shi R."/>
            <person name="Duckworth R."/>
            <person name="Johnson A."/>
            <person name="Loviza R."/>
            <person name="Walstead R."/>
            <person name="Shah Z."/>
            <person name="Kiflezghi M."/>
            <person name="Wade K."/>
            <person name="Ball S.L."/>
            <person name="Bradley K.W."/>
            <person name="Asai D.J."/>
            <person name="Bowman C.A."/>
            <person name="Russell D.A."/>
            <person name="Pope W.H."/>
            <person name="Jacobs-Sera D."/>
            <person name="Hendrix R.W."/>
            <person name="Hatfull G.F."/>
        </authorList>
    </citation>
    <scope>NUCLEOTIDE SEQUENCE</scope>
</reference>
<evidence type="ECO:0000313" key="4">
    <source>
        <dbReference type="EMBL" id="JAT75421.1"/>
    </source>
</evidence>
<dbReference type="AlphaFoldDB" id="A0A1D2A8M4"/>
<dbReference type="SUPFAM" id="SSF46565">
    <property type="entry name" value="Chaperone J-domain"/>
    <property type="match status" value="1"/>
</dbReference>
<sequence>MDGDAYKLLGLENGPEATDVEIKKAYRRLALQKHPDKNPDNPNAASEFAALQKAYELLCDGDARAALDNFLRACAARIVRTATKDAKRQKMMADLEAREAASETQRSQVEAARARLAEEVAKLRRRAAEREAAERARTVREQEPAAQAGAAEVAGLDAKDLASASLQERLARTVKASWARADGEYSAEELRLVFGRQGAVEDVVLRGGSKKKGSAWVVMASREGAAAAATSLNGSASRPLLVVPLARIRADGVGRADARNGESPSGAVPGPWSAMDGGDAGRAGTGLSSAPGQLEARSDARVAWAKLPSSGPGRPLFAAGAAFHQIPQQSTLFPAAGGAASGRGPSAQVQFPAFQSRSYKAQGHDGAQDAAAAAGFPRHEEAILAKLRQAAERKRLAQDLQRQELEEQEKG</sequence>